<proteinExistence type="predicted"/>
<name>E3MNQ4_CAERE</name>
<keyword evidence="2" id="KW-1133">Transmembrane helix</keyword>
<keyword evidence="2" id="KW-0812">Transmembrane</keyword>
<dbReference type="InterPro" id="IPR000387">
    <property type="entry name" value="Tyr_Pase_dom"/>
</dbReference>
<feature type="signal peptide" evidence="3">
    <location>
        <begin position="1"/>
        <end position="20"/>
    </location>
</feature>
<dbReference type="EMBL" id="DS268460">
    <property type="protein sequence ID" value="EFP06154.1"/>
    <property type="molecule type" value="Genomic_DNA"/>
</dbReference>
<feature type="compositionally biased region" description="Basic and acidic residues" evidence="1">
    <location>
        <begin position="1297"/>
        <end position="1346"/>
    </location>
</feature>
<evidence type="ECO:0000259" key="5">
    <source>
        <dbReference type="PROSITE" id="PS50056"/>
    </source>
</evidence>
<organism evidence="7">
    <name type="scientific">Caenorhabditis remanei</name>
    <name type="common">Caenorhabditis vulgaris</name>
    <dbReference type="NCBI Taxonomy" id="31234"/>
    <lineage>
        <taxon>Eukaryota</taxon>
        <taxon>Metazoa</taxon>
        <taxon>Ecdysozoa</taxon>
        <taxon>Nematoda</taxon>
        <taxon>Chromadorea</taxon>
        <taxon>Rhabditida</taxon>
        <taxon>Rhabditina</taxon>
        <taxon>Rhabditomorpha</taxon>
        <taxon>Rhabditoidea</taxon>
        <taxon>Rhabditidae</taxon>
        <taxon>Peloderinae</taxon>
        <taxon>Caenorhabditis</taxon>
    </lineage>
</organism>
<dbReference type="Pfam" id="PF00102">
    <property type="entry name" value="Y_phosphatase"/>
    <property type="match status" value="1"/>
</dbReference>
<dbReference type="Gene3D" id="3.90.190.10">
    <property type="entry name" value="Protein tyrosine phosphatase superfamily"/>
    <property type="match status" value="1"/>
</dbReference>
<reference evidence="6" key="1">
    <citation type="submission" date="2007-07" db="EMBL/GenBank/DDBJ databases">
        <title>PCAP assembly of the Caenorhabditis remanei genome.</title>
        <authorList>
            <consortium name="The Caenorhabditis remanei Sequencing Consortium"/>
            <person name="Wilson R.K."/>
        </authorList>
    </citation>
    <scope>NUCLEOTIDE SEQUENCE [LARGE SCALE GENOMIC DNA]</scope>
    <source>
        <strain evidence="6">PB4641</strain>
    </source>
</reference>
<dbReference type="InParanoid" id="E3MNQ4"/>
<evidence type="ECO:0000313" key="7">
    <source>
        <dbReference type="Proteomes" id="UP000008281"/>
    </source>
</evidence>
<dbReference type="InterPro" id="IPR000242">
    <property type="entry name" value="PTP_cat"/>
</dbReference>
<accession>E3MNQ4</accession>
<dbReference type="STRING" id="31234.E3MNQ4"/>
<dbReference type="SMART" id="SM00404">
    <property type="entry name" value="PTPc_motif"/>
    <property type="match status" value="1"/>
</dbReference>
<dbReference type="Proteomes" id="UP000008281">
    <property type="component" value="Unassembled WGS sequence"/>
</dbReference>
<dbReference type="SUPFAM" id="SSF52799">
    <property type="entry name" value="(Phosphotyrosine protein) phosphatases II"/>
    <property type="match status" value="1"/>
</dbReference>
<feature type="transmembrane region" description="Helical" evidence="2">
    <location>
        <begin position="866"/>
        <end position="887"/>
    </location>
</feature>
<feature type="compositionally biased region" description="Basic and acidic residues" evidence="1">
    <location>
        <begin position="1364"/>
        <end position="1374"/>
    </location>
</feature>
<sequence>MRKKLLLLATLSLLGLVIHGFVPHRPYGSPPPPSNNWSPDVDSNNVIGLEDSDRPSDMDLHRYRNPRDLNARLSPIFPSDDSTHYYRIRRAANGKYPLPNLPLTLTFSLPDAFSTAVDKMLKISRVINGIALQQDITNGTVKPDVVIKELLDLTQLDFGNLEEMSKVVEAIQGLSGKLNEGKGEAGRIEERFRLYDLILETIKEAKDKVDLPDKQAYLEEIKKLKEAKVDLSTVGIVVEKFKLLSAKLFKLLETEGLNKKTIGSDFNSFIFQYSEVKKEDITTLVSSINFPQLRKNMFNPLNGIQKVIDMFTNKTSILRYSKTNDKTPTTFLQGYMKQIGSISADSVKVLESMRNLEKLVRSHRFGGNRVLDQTSGFPNGFPDVELIPKDLIDPWMKEAVDGQSVALVKSMEDLNTIARKGHITLDFLKSASSYSHLLIDLVDTTAELSSLQNTFEPLANNLLNTFIDVKESEITPDNKDKFDALLLQINSLKTKLMAMDTVLGAASSLVSGELAEKMRKIEEYMTYKDDNEVADKLAELRKYEGAKEVNKLLLGLNASLTVLKDPVSIDSELAGIEANSTEIDTFVSELSKLLGYISEFRKKKGVDQIKLALNAIEKYRNEKKDFGGFGKLKDHLSSAKHNLDELSKSFDGMKGAKNPDSKSLMQSADVWRDSQTIGSATRVFRGIKLMSEWTEDVVNAAARKLIQDNSKTMSPEDQQNLKQLDTLDADLKKLKSGLTAISADTVMSKTDSNLASFSPVYSLASKTNGLKYDFKSMSDSVDRLAKSLKNDKDLLDVKSKLDTLDLMGLDYAKHHSAISGVKKSLENLDKFFASLVDVVVANGGSGAGAGAGASGAKEEQSKTTSYLLYVLIAVLVVSLVIVIVLYIRKRNQKDQHSDCKVVIPPSLFEYYVSNFFFRYKIFGALYSSIMGTAATLKLFFLNLYTGDAAQPQTTYKHTHEEKEIPYRRADVPLALKGRLQVENYKTYNFETGYIHGNVIEYPNKLRVAITQAPHLADKKLGRKENIGIYYAAAMEQKCKLMICLAPTGGDQCAQYFPAEKGDKLKFMDGKLVVTCKKVEDKWDGAVARTLKVKFEGKTAFDLDHIQYEKWTGQVLPKKRQALNQILSEMENSAFPVFIHCTDGLHQSAVLAQVLMNKEMLSTKKELDYGLSLQELRNYRVDAITSGEEYLEAAILTFEYLHYNQVTKNKNVVFGTSLAENVKKIQEDIAAIDAGKTDGDVIQIDKIVAYNQKINLKTPEVKEEPKSEEKKDEAEEDVSPVSGEDNAGSETMLAANAEEMKAKKEEKRARRAEEREEEKRKKAEERRAKKMKDDEKRAVELTEEKVKPLLLKIQKLEEENKKLCEKDKEAHDEHEKKRKNAAVKRNKKDKRKKQRKHNQKKRSRSKQSKGSSQILPPEPSKTTSVHQKPDQLLDATQEEPAPDAAPNVEDNMKTAGE</sequence>
<dbReference type="PROSITE" id="PS50056">
    <property type="entry name" value="TYR_PHOSPHATASE_2"/>
    <property type="match status" value="1"/>
</dbReference>
<feature type="region of interest" description="Disordered" evidence="1">
    <location>
        <begin position="1364"/>
        <end position="1456"/>
    </location>
</feature>
<keyword evidence="3" id="KW-0732">Signal</keyword>
<evidence type="ECO:0008006" key="8">
    <source>
        <dbReference type="Google" id="ProtNLM"/>
    </source>
</evidence>
<feature type="region of interest" description="Disordered" evidence="1">
    <location>
        <begin position="29"/>
        <end position="58"/>
    </location>
</feature>
<evidence type="ECO:0000256" key="1">
    <source>
        <dbReference type="SAM" id="MobiDB-lite"/>
    </source>
</evidence>
<feature type="compositionally biased region" description="Low complexity" evidence="1">
    <location>
        <begin position="35"/>
        <end position="46"/>
    </location>
</feature>
<dbReference type="InterPro" id="IPR003595">
    <property type="entry name" value="Tyr_Pase_cat"/>
</dbReference>
<feature type="chain" id="PRO_5003175304" description="Tyrosine-protein phosphatase domain-containing protein" evidence="3">
    <location>
        <begin position="21"/>
        <end position="1456"/>
    </location>
</feature>
<dbReference type="Pfam" id="PF02206">
    <property type="entry name" value="WSN"/>
    <property type="match status" value="1"/>
</dbReference>
<dbReference type="GO" id="GO:0004725">
    <property type="term" value="F:protein tyrosine phosphatase activity"/>
    <property type="evidence" value="ECO:0007669"/>
    <property type="project" value="InterPro"/>
</dbReference>
<dbReference type="PANTHER" id="PTHR32525:SF0">
    <property type="entry name" value="DOMAIN OF UNKNOWN FUNCTION WSN DOMAIN-CONTAINING PROTEIN-RELATED"/>
    <property type="match status" value="1"/>
</dbReference>
<dbReference type="SMART" id="SM00194">
    <property type="entry name" value="PTPc"/>
    <property type="match status" value="1"/>
</dbReference>
<evidence type="ECO:0000259" key="4">
    <source>
        <dbReference type="PROSITE" id="PS50055"/>
    </source>
</evidence>
<feature type="compositionally biased region" description="Basic residues" evidence="1">
    <location>
        <begin position="1375"/>
        <end position="1406"/>
    </location>
</feature>
<dbReference type="PROSITE" id="PS50055">
    <property type="entry name" value="TYR_PHOSPHATASE_PTP"/>
    <property type="match status" value="1"/>
</dbReference>
<evidence type="ECO:0000313" key="6">
    <source>
        <dbReference type="EMBL" id="EFP06154.1"/>
    </source>
</evidence>
<dbReference type="InterPro" id="IPR003125">
    <property type="entry name" value="WSN"/>
</dbReference>
<dbReference type="InterPro" id="IPR029021">
    <property type="entry name" value="Prot-tyrosine_phosphatase-like"/>
</dbReference>
<feature type="domain" description="Tyrosine-protein phosphatase" evidence="4">
    <location>
        <begin position="964"/>
        <end position="1199"/>
    </location>
</feature>
<feature type="region of interest" description="Disordered" evidence="1">
    <location>
        <begin position="1258"/>
        <end position="1351"/>
    </location>
</feature>
<evidence type="ECO:0000256" key="3">
    <source>
        <dbReference type="SAM" id="SignalP"/>
    </source>
</evidence>
<dbReference type="HOGENOM" id="CLU_251017_0_0_1"/>
<dbReference type="PANTHER" id="PTHR32525">
    <property type="entry name" value="PROTEIN-TYROSINE-PHOSPHATASE"/>
    <property type="match status" value="1"/>
</dbReference>
<evidence type="ECO:0000256" key="2">
    <source>
        <dbReference type="SAM" id="Phobius"/>
    </source>
</evidence>
<dbReference type="SMART" id="SM00453">
    <property type="entry name" value="WSN"/>
    <property type="match status" value="1"/>
</dbReference>
<keyword evidence="2" id="KW-0472">Membrane</keyword>
<feature type="domain" description="Tyrosine specific protein phosphatases" evidence="5">
    <location>
        <begin position="1116"/>
        <end position="1190"/>
    </location>
</feature>
<dbReference type="OrthoDB" id="5842271at2759"/>
<gene>
    <name evidence="6" type="ORF">CRE_05909</name>
</gene>
<keyword evidence="7" id="KW-1185">Reference proteome</keyword>
<feature type="compositionally biased region" description="Basic and acidic residues" evidence="1">
    <location>
        <begin position="1258"/>
        <end position="1272"/>
    </location>
</feature>
<feature type="compositionally biased region" description="Polar residues" evidence="1">
    <location>
        <begin position="1409"/>
        <end position="1425"/>
    </location>
</feature>
<feature type="transmembrane region" description="Helical" evidence="2">
    <location>
        <begin position="921"/>
        <end position="944"/>
    </location>
</feature>
<protein>
    <recommendedName>
        <fullName evidence="8">Tyrosine-protein phosphatase domain-containing protein</fullName>
    </recommendedName>
</protein>